<evidence type="ECO:0000256" key="1">
    <source>
        <dbReference type="ARBA" id="ARBA00005187"/>
    </source>
</evidence>
<dbReference type="PROSITE" id="PS51278">
    <property type="entry name" value="GATASE_TYPE_2"/>
    <property type="match status" value="1"/>
</dbReference>
<organism evidence="13 14">
    <name type="scientific">Nonomuraea pusilla</name>
    <dbReference type="NCBI Taxonomy" id="46177"/>
    <lineage>
        <taxon>Bacteria</taxon>
        <taxon>Bacillati</taxon>
        <taxon>Actinomycetota</taxon>
        <taxon>Actinomycetes</taxon>
        <taxon>Streptosporangiales</taxon>
        <taxon>Streptosporangiaceae</taxon>
        <taxon>Nonomuraea</taxon>
    </lineage>
</organism>
<feature type="binding site" evidence="10">
    <location>
        <position position="293"/>
    </location>
    <ligand>
        <name>ATP</name>
        <dbReference type="ChEBI" id="CHEBI:30616"/>
    </ligand>
</feature>
<feature type="domain" description="Glutamine amidotransferase type-2" evidence="12">
    <location>
        <begin position="2"/>
        <end position="215"/>
    </location>
</feature>
<keyword evidence="9" id="KW-0028">Amino-acid biosynthesis</keyword>
<dbReference type="GO" id="GO:0006529">
    <property type="term" value="P:asparagine biosynthetic process"/>
    <property type="evidence" value="ECO:0007669"/>
    <property type="project" value="UniProtKB-KW"/>
</dbReference>
<name>A0A1H7QCE8_9ACTN</name>
<feature type="binding site" evidence="10">
    <location>
        <position position="262"/>
    </location>
    <ligand>
        <name>ATP</name>
        <dbReference type="ChEBI" id="CHEBI:30616"/>
    </ligand>
</feature>
<comment type="catalytic activity">
    <reaction evidence="8">
        <text>L-aspartate + L-glutamine + ATP + H2O = L-asparagine + L-glutamate + AMP + diphosphate + H(+)</text>
        <dbReference type="Rhea" id="RHEA:12228"/>
        <dbReference type="ChEBI" id="CHEBI:15377"/>
        <dbReference type="ChEBI" id="CHEBI:15378"/>
        <dbReference type="ChEBI" id="CHEBI:29985"/>
        <dbReference type="ChEBI" id="CHEBI:29991"/>
        <dbReference type="ChEBI" id="CHEBI:30616"/>
        <dbReference type="ChEBI" id="CHEBI:33019"/>
        <dbReference type="ChEBI" id="CHEBI:58048"/>
        <dbReference type="ChEBI" id="CHEBI:58359"/>
        <dbReference type="ChEBI" id="CHEBI:456215"/>
        <dbReference type="EC" id="6.3.5.4"/>
    </reaction>
</comment>
<evidence type="ECO:0000259" key="12">
    <source>
        <dbReference type="PROSITE" id="PS51278"/>
    </source>
</evidence>
<dbReference type="InterPro" id="IPR051786">
    <property type="entry name" value="ASN_synthetase/amidase"/>
</dbReference>
<keyword evidence="6 9" id="KW-0061">Asparagine biosynthesis</keyword>
<dbReference type="Gene3D" id="3.40.50.620">
    <property type="entry name" value="HUPs"/>
    <property type="match status" value="1"/>
</dbReference>
<evidence type="ECO:0000313" key="14">
    <source>
        <dbReference type="Proteomes" id="UP000198953"/>
    </source>
</evidence>
<evidence type="ECO:0000256" key="8">
    <source>
        <dbReference type="ARBA" id="ARBA00048741"/>
    </source>
</evidence>
<dbReference type="EC" id="6.3.5.4" evidence="3"/>
<dbReference type="InterPro" id="IPR001962">
    <property type="entry name" value="Asn_synthase"/>
</dbReference>
<feature type="site" description="Important for beta-aspartyl-AMP intermediate formation" evidence="11">
    <location>
        <position position="381"/>
    </location>
</feature>
<dbReference type="EMBL" id="FOBF01000005">
    <property type="protein sequence ID" value="SEL45831.1"/>
    <property type="molecule type" value="Genomic_DNA"/>
</dbReference>
<sequence>MCGICGWVDFERDLRGEEETARVMTETMACRGPDDEGLWLSPHAAIGHRRLSVIDLQGGRQPMTAGEDGRPPVVLTYSGEVYDFVEVRQELAARGHRFRTRSDTEVVLRSYLEWGEDAVTRLNGMFAFAVWDSGREELLLVRDRMGVKPLYYYPTPHGVLFGSEPKAILANPLAERAIGLDGLRELLAFVKTPEHGVFTGMYEVRPGQMVRVSREGVRKRRYWRLESHEHADSLTDTVKTVRGLLEDITARQLVSDVPLCTLLSGGLDSSAITALAARELKEQGLGTVRSFAVDFAGYAEHFTPDLDRPTPDAPYVHDLARHVGTEHADIVLDSADLLDPSVRAAVLRARDLPTGIGDMDSSLYLLFRAIRGHSTVALSGESADEVFGGYRWFHDPEAVEAETFPWLAGRSLTGHTTIEGLLHDDVVDLLDLPGYRADSYRRALDEVPRLPGEIGHERRMREICYLNLTRFVQILLDRKDRMSMANGLEVRVPFCDHRLVEYVFNTPWRMKTFDGREKSLLRAAVADLLPESVLTRVKSPYPSTQDPAYGRALRAEARERVDGDEPPCPRLFDRAKVRAVLDRAGGDTEPTAARGALERLLHLDAWLREYRVRLDL</sequence>
<dbReference type="RefSeq" id="WP_091100353.1">
    <property type="nucleotide sequence ID" value="NZ_FOBF01000005.1"/>
</dbReference>
<evidence type="ECO:0000256" key="10">
    <source>
        <dbReference type="PIRSR" id="PIRSR001589-2"/>
    </source>
</evidence>
<evidence type="ECO:0000256" key="2">
    <source>
        <dbReference type="ARBA" id="ARBA00005752"/>
    </source>
</evidence>
<dbReference type="GO" id="GO:0005524">
    <property type="term" value="F:ATP binding"/>
    <property type="evidence" value="ECO:0007669"/>
    <property type="project" value="UniProtKB-KW"/>
</dbReference>
<dbReference type="CDD" id="cd00712">
    <property type="entry name" value="AsnB"/>
    <property type="match status" value="1"/>
</dbReference>
<feature type="active site" description="For GATase activity" evidence="9">
    <location>
        <position position="2"/>
    </location>
</feature>
<dbReference type="Pfam" id="PF13537">
    <property type="entry name" value="GATase_7"/>
    <property type="match status" value="1"/>
</dbReference>
<comment type="pathway">
    <text evidence="1">Amino-acid biosynthesis; L-asparagine biosynthesis; L-asparagine from L-aspartate (L-Gln route): step 1/1.</text>
</comment>
<dbReference type="CDD" id="cd01991">
    <property type="entry name" value="Asn_synthase_B_C"/>
    <property type="match status" value="1"/>
</dbReference>
<proteinExistence type="inferred from homology"/>
<dbReference type="OrthoDB" id="9763290at2"/>
<dbReference type="PIRSF" id="PIRSF001589">
    <property type="entry name" value="Asn_synthetase_glu-h"/>
    <property type="match status" value="1"/>
</dbReference>
<dbReference type="PANTHER" id="PTHR43284">
    <property type="entry name" value="ASPARAGINE SYNTHETASE (GLUTAMINE-HYDROLYZING)"/>
    <property type="match status" value="1"/>
</dbReference>
<reference evidence="13 14" key="1">
    <citation type="submission" date="2016-10" db="EMBL/GenBank/DDBJ databases">
        <authorList>
            <person name="de Groot N.N."/>
        </authorList>
    </citation>
    <scope>NUCLEOTIDE SEQUENCE [LARGE SCALE GENOMIC DNA]</scope>
    <source>
        <strain evidence="13 14">DSM 43357</strain>
    </source>
</reference>
<evidence type="ECO:0000313" key="13">
    <source>
        <dbReference type="EMBL" id="SEL45831.1"/>
    </source>
</evidence>
<evidence type="ECO:0000256" key="7">
    <source>
        <dbReference type="ARBA" id="ARBA00022962"/>
    </source>
</evidence>
<dbReference type="InterPro" id="IPR033738">
    <property type="entry name" value="AsnB_N"/>
</dbReference>
<dbReference type="InterPro" id="IPR017932">
    <property type="entry name" value="GATase_2_dom"/>
</dbReference>
<dbReference type="SUPFAM" id="SSF52402">
    <property type="entry name" value="Adenine nucleotide alpha hydrolases-like"/>
    <property type="match status" value="1"/>
</dbReference>
<keyword evidence="14" id="KW-1185">Reference proteome</keyword>
<feature type="binding site" evidence="10">
    <location>
        <begin position="379"/>
        <end position="380"/>
    </location>
    <ligand>
        <name>ATP</name>
        <dbReference type="ChEBI" id="CHEBI:30616"/>
    </ligand>
</feature>
<evidence type="ECO:0000256" key="5">
    <source>
        <dbReference type="ARBA" id="ARBA00022840"/>
    </source>
</evidence>
<evidence type="ECO:0000256" key="6">
    <source>
        <dbReference type="ARBA" id="ARBA00022888"/>
    </source>
</evidence>
<dbReference type="InterPro" id="IPR014729">
    <property type="entry name" value="Rossmann-like_a/b/a_fold"/>
</dbReference>
<protein>
    <recommendedName>
        <fullName evidence="3">asparagine synthase (glutamine-hydrolyzing)</fullName>
        <ecNumber evidence="3">6.3.5.4</ecNumber>
    </recommendedName>
</protein>
<dbReference type="InterPro" id="IPR006426">
    <property type="entry name" value="Asn_synth_AEB"/>
</dbReference>
<evidence type="ECO:0000256" key="9">
    <source>
        <dbReference type="PIRSR" id="PIRSR001589-1"/>
    </source>
</evidence>
<dbReference type="SUPFAM" id="SSF56235">
    <property type="entry name" value="N-terminal nucleophile aminohydrolases (Ntn hydrolases)"/>
    <property type="match status" value="1"/>
</dbReference>
<keyword evidence="5 10" id="KW-0067">ATP-binding</keyword>
<gene>
    <name evidence="13" type="ORF">SAMN05660976_02504</name>
</gene>
<keyword evidence="7 9" id="KW-0315">Glutamine amidotransferase</keyword>
<keyword evidence="4 10" id="KW-0547">Nucleotide-binding</keyword>
<dbReference type="Pfam" id="PF00733">
    <property type="entry name" value="Asn_synthase"/>
    <property type="match status" value="1"/>
</dbReference>
<accession>A0A1H7QCE8</accession>
<dbReference type="Gene3D" id="3.60.20.10">
    <property type="entry name" value="Glutamine Phosphoribosylpyrophosphate, subunit 1, domain 1"/>
    <property type="match status" value="1"/>
</dbReference>
<feature type="binding site" evidence="10">
    <location>
        <position position="103"/>
    </location>
    <ligand>
        <name>L-glutamine</name>
        <dbReference type="ChEBI" id="CHEBI:58359"/>
    </ligand>
</feature>
<evidence type="ECO:0000256" key="11">
    <source>
        <dbReference type="PIRSR" id="PIRSR001589-3"/>
    </source>
</evidence>
<dbReference type="AlphaFoldDB" id="A0A1H7QCE8"/>
<dbReference type="PANTHER" id="PTHR43284:SF1">
    <property type="entry name" value="ASPARAGINE SYNTHETASE"/>
    <property type="match status" value="1"/>
</dbReference>
<dbReference type="GO" id="GO:0005829">
    <property type="term" value="C:cytosol"/>
    <property type="evidence" value="ECO:0007669"/>
    <property type="project" value="TreeGrafter"/>
</dbReference>
<dbReference type="GO" id="GO:0004066">
    <property type="term" value="F:asparagine synthase (glutamine-hydrolyzing) activity"/>
    <property type="evidence" value="ECO:0007669"/>
    <property type="project" value="UniProtKB-EC"/>
</dbReference>
<evidence type="ECO:0000256" key="3">
    <source>
        <dbReference type="ARBA" id="ARBA00012737"/>
    </source>
</evidence>
<dbReference type="Proteomes" id="UP000198953">
    <property type="component" value="Unassembled WGS sequence"/>
</dbReference>
<comment type="similarity">
    <text evidence="2">Belongs to the asparagine synthetase family.</text>
</comment>
<dbReference type="NCBIfam" id="TIGR01536">
    <property type="entry name" value="asn_synth_AEB"/>
    <property type="match status" value="1"/>
</dbReference>
<dbReference type="InterPro" id="IPR029055">
    <property type="entry name" value="Ntn_hydrolases_N"/>
</dbReference>
<dbReference type="STRING" id="46177.SAMN05660976_02504"/>
<evidence type="ECO:0000256" key="4">
    <source>
        <dbReference type="ARBA" id="ARBA00022741"/>
    </source>
</evidence>